<comment type="similarity">
    <text evidence="3">Belongs to the transferase hexapeptide repeat family.</text>
</comment>
<evidence type="ECO:0000313" key="14">
    <source>
        <dbReference type="Proteomes" id="UP000017842"/>
    </source>
</evidence>
<evidence type="ECO:0000256" key="5">
    <source>
        <dbReference type="ARBA" id="ARBA00018522"/>
    </source>
</evidence>
<dbReference type="NCBIfam" id="NF041874">
    <property type="entry name" value="EPS_EpsC"/>
    <property type="match status" value="1"/>
</dbReference>
<keyword evidence="14" id="KW-1185">Reference proteome</keyword>
<organism evidence="13 14">
    <name type="scientific">Methyloglobulus morosus KoM1</name>
    <dbReference type="NCBI Taxonomy" id="1116472"/>
    <lineage>
        <taxon>Bacteria</taxon>
        <taxon>Pseudomonadati</taxon>
        <taxon>Pseudomonadota</taxon>
        <taxon>Gammaproteobacteria</taxon>
        <taxon>Methylococcales</taxon>
        <taxon>Methylococcaceae</taxon>
        <taxon>Methyloglobulus</taxon>
    </lineage>
</organism>
<name>V5E2E8_9GAMM</name>
<evidence type="ECO:0000256" key="4">
    <source>
        <dbReference type="ARBA" id="ARBA00013266"/>
    </source>
</evidence>
<dbReference type="GO" id="GO:0005737">
    <property type="term" value="C:cytoplasm"/>
    <property type="evidence" value="ECO:0007669"/>
    <property type="project" value="UniProtKB-SubCell"/>
</dbReference>
<keyword evidence="7" id="KW-0028">Amino-acid biosynthesis</keyword>
<dbReference type="EMBL" id="AYLO01000011">
    <property type="protein sequence ID" value="ESS73726.1"/>
    <property type="molecule type" value="Genomic_DNA"/>
</dbReference>
<evidence type="ECO:0000256" key="12">
    <source>
        <dbReference type="ARBA" id="ARBA00049486"/>
    </source>
</evidence>
<protein>
    <recommendedName>
        <fullName evidence="5">Serine acetyltransferase</fullName>
        <ecNumber evidence="4">2.3.1.30</ecNumber>
    </recommendedName>
</protein>
<dbReference type="PROSITE" id="PS00101">
    <property type="entry name" value="HEXAPEP_TRANSFERASES"/>
    <property type="match status" value="1"/>
</dbReference>
<proteinExistence type="inferred from homology"/>
<dbReference type="eggNOG" id="COG1045">
    <property type="taxonomic scope" value="Bacteria"/>
</dbReference>
<comment type="caution">
    <text evidence="13">The sequence shown here is derived from an EMBL/GenBank/DDBJ whole genome shotgun (WGS) entry which is preliminary data.</text>
</comment>
<evidence type="ECO:0000256" key="8">
    <source>
        <dbReference type="ARBA" id="ARBA00022679"/>
    </source>
</evidence>
<dbReference type="Gene3D" id="1.10.3130.10">
    <property type="entry name" value="serine acetyltransferase, domain 1"/>
    <property type="match status" value="1"/>
</dbReference>
<evidence type="ECO:0000256" key="1">
    <source>
        <dbReference type="ARBA" id="ARBA00004496"/>
    </source>
</evidence>
<comment type="pathway">
    <text evidence="2">Amino-acid biosynthesis; L-cysteine biosynthesis; L-cysteine from L-serine: step 1/2.</text>
</comment>
<dbReference type="InterPro" id="IPR042122">
    <property type="entry name" value="Ser_AcTrfase_N_sf"/>
</dbReference>
<evidence type="ECO:0000256" key="11">
    <source>
        <dbReference type="ARBA" id="ARBA00023315"/>
    </source>
</evidence>
<dbReference type="InterPro" id="IPR053376">
    <property type="entry name" value="Serine_acetyltransferase"/>
</dbReference>
<dbReference type="CDD" id="cd03354">
    <property type="entry name" value="LbH_SAT"/>
    <property type="match status" value="1"/>
</dbReference>
<reference evidence="13 14" key="1">
    <citation type="journal article" date="2013" name="Genome Announc.">
        <title>Draft Genome Sequence of the Methanotrophic Gammaproteobacterium Methyloglobulus morosus DSM 22980 Strain KoM1.</title>
        <authorList>
            <person name="Poehlein A."/>
            <person name="Deutzmann J.S."/>
            <person name="Daniel R."/>
            <person name="Simeonova D.D."/>
        </authorList>
    </citation>
    <scope>NUCLEOTIDE SEQUENCE [LARGE SCALE GENOMIC DNA]</scope>
    <source>
        <strain evidence="13 14">KoM1</strain>
    </source>
</reference>
<comment type="catalytic activity">
    <reaction evidence="12">
        <text>L-serine + acetyl-CoA = O-acetyl-L-serine + CoA</text>
        <dbReference type="Rhea" id="RHEA:24560"/>
        <dbReference type="ChEBI" id="CHEBI:33384"/>
        <dbReference type="ChEBI" id="CHEBI:57287"/>
        <dbReference type="ChEBI" id="CHEBI:57288"/>
        <dbReference type="ChEBI" id="CHEBI:58340"/>
        <dbReference type="EC" id="2.3.1.30"/>
    </reaction>
</comment>
<dbReference type="EC" id="2.3.1.30" evidence="4"/>
<dbReference type="AlphaFoldDB" id="V5E2E8"/>
<dbReference type="InterPro" id="IPR011004">
    <property type="entry name" value="Trimer_LpxA-like_sf"/>
</dbReference>
<dbReference type="STRING" id="1116472.MGMO_11c00330"/>
<dbReference type="InterPro" id="IPR005881">
    <property type="entry name" value="Ser_O-AcTrfase"/>
</dbReference>
<dbReference type="OrthoDB" id="9801456at2"/>
<dbReference type="RefSeq" id="WP_023493316.1">
    <property type="nucleotide sequence ID" value="NZ_AYLO01000011.1"/>
</dbReference>
<keyword evidence="8 13" id="KW-0808">Transferase</keyword>
<dbReference type="GO" id="GO:0006535">
    <property type="term" value="P:cysteine biosynthetic process from serine"/>
    <property type="evidence" value="ECO:0007669"/>
    <property type="project" value="InterPro"/>
</dbReference>
<gene>
    <name evidence="13" type="primary">nifP</name>
    <name evidence="13" type="ORF">MGMO_11c00330</name>
</gene>
<evidence type="ECO:0000256" key="9">
    <source>
        <dbReference type="ARBA" id="ARBA00022737"/>
    </source>
</evidence>
<evidence type="ECO:0000256" key="6">
    <source>
        <dbReference type="ARBA" id="ARBA00022490"/>
    </source>
</evidence>
<evidence type="ECO:0000313" key="13">
    <source>
        <dbReference type="EMBL" id="ESS73726.1"/>
    </source>
</evidence>
<dbReference type="Proteomes" id="UP000017842">
    <property type="component" value="Unassembled WGS sequence"/>
</dbReference>
<dbReference type="NCBIfam" id="TIGR01172">
    <property type="entry name" value="cysE"/>
    <property type="match status" value="1"/>
</dbReference>
<dbReference type="PANTHER" id="PTHR42811">
    <property type="entry name" value="SERINE ACETYLTRANSFERASE"/>
    <property type="match status" value="1"/>
</dbReference>
<keyword evidence="6" id="KW-0963">Cytoplasm</keyword>
<keyword evidence="11 13" id="KW-0012">Acyltransferase</keyword>
<dbReference type="Gene3D" id="2.160.10.10">
    <property type="entry name" value="Hexapeptide repeat proteins"/>
    <property type="match status" value="1"/>
</dbReference>
<dbReference type="Pfam" id="PF00132">
    <property type="entry name" value="Hexapep"/>
    <property type="match status" value="1"/>
</dbReference>
<sequence length="271" mass="29733">MNELLQKIVTSTAKEGIDTGHSIDKQTPRRLRWLSLPSEWRDDIRCVFGRDPAARNVLEVLTTYPGIHAILVHRLSHRLWLSGFHYVARFLSYLTRFWTNIDIHPGAVIGRRFFIDHGAGVVIGETAVVGDDVTLYHGVTLGGTSWHQGRRHPYLGNGVLIGAGAKILGAITLGDNVRVGANSVVVDNIPANQTAVGMPARIVQTKVGGEMNPNKIDLDHHRIPDVVGQVIACLMERIEVLENKAAISAQSTHRCTSCEALTICETSLEES</sequence>
<evidence type="ECO:0000256" key="7">
    <source>
        <dbReference type="ARBA" id="ARBA00022605"/>
    </source>
</evidence>
<keyword evidence="10" id="KW-0198">Cysteine biosynthesis</keyword>
<dbReference type="InterPro" id="IPR018357">
    <property type="entry name" value="Hexapep_transf_CS"/>
</dbReference>
<comment type="subcellular location">
    <subcellularLocation>
        <location evidence="1">Cytoplasm</location>
    </subcellularLocation>
</comment>
<dbReference type="SUPFAM" id="SSF51161">
    <property type="entry name" value="Trimeric LpxA-like enzymes"/>
    <property type="match status" value="1"/>
</dbReference>
<dbReference type="FunFam" id="2.160.10.10:FF:000007">
    <property type="entry name" value="Serine acetyltransferase"/>
    <property type="match status" value="1"/>
</dbReference>
<evidence type="ECO:0000256" key="2">
    <source>
        <dbReference type="ARBA" id="ARBA00004876"/>
    </source>
</evidence>
<evidence type="ECO:0000256" key="3">
    <source>
        <dbReference type="ARBA" id="ARBA00007274"/>
    </source>
</evidence>
<evidence type="ECO:0000256" key="10">
    <source>
        <dbReference type="ARBA" id="ARBA00023192"/>
    </source>
</evidence>
<dbReference type="FunFam" id="1.10.3130.10:FF:000003">
    <property type="entry name" value="Serine acetyltransferase"/>
    <property type="match status" value="1"/>
</dbReference>
<keyword evidence="9" id="KW-0677">Repeat</keyword>
<accession>V5E2E8</accession>
<dbReference type="InterPro" id="IPR001451">
    <property type="entry name" value="Hexapep"/>
</dbReference>
<dbReference type="PATRIC" id="fig|1116472.3.peg.409"/>
<dbReference type="GO" id="GO:0009001">
    <property type="term" value="F:serine O-acetyltransferase activity"/>
    <property type="evidence" value="ECO:0007669"/>
    <property type="project" value="UniProtKB-EC"/>
</dbReference>
<dbReference type="InterPro" id="IPR045304">
    <property type="entry name" value="LbH_SAT"/>
</dbReference>